<comment type="subcellular location">
    <subcellularLocation>
        <location evidence="1">Cell membrane</location>
        <topology evidence="1">Multi-pass membrane protein</topology>
    </subcellularLocation>
</comment>
<dbReference type="PATRIC" id="fig|797114.5.peg.4015"/>
<dbReference type="Gene3D" id="3.30.70.100">
    <property type="match status" value="1"/>
</dbReference>
<evidence type="ECO:0000256" key="3">
    <source>
        <dbReference type="ARBA" id="ARBA00022692"/>
    </source>
</evidence>
<name>M0CBC1_9EURY</name>
<dbReference type="eggNOG" id="arCOG01569">
    <property type="taxonomic scope" value="Archaea"/>
</dbReference>
<keyword evidence="3 6" id="KW-0812">Transmembrane</keyword>
<dbReference type="InterPro" id="IPR011066">
    <property type="entry name" value="MscS_channel_C_sf"/>
</dbReference>
<feature type="transmembrane region" description="Helical" evidence="6">
    <location>
        <begin position="106"/>
        <end position="124"/>
    </location>
</feature>
<dbReference type="GO" id="GO:0005886">
    <property type="term" value="C:plasma membrane"/>
    <property type="evidence" value="ECO:0007669"/>
    <property type="project" value="UniProtKB-SubCell"/>
</dbReference>
<evidence type="ECO:0000256" key="6">
    <source>
        <dbReference type="SAM" id="Phobius"/>
    </source>
</evidence>
<gene>
    <name evidence="8" type="ORF">C475_19948</name>
</gene>
<feature type="transmembrane region" description="Helical" evidence="6">
    <location>
        <begin position="130"/>
        <end position="160"/>
    </location>
</feature>
<evidence type="ECO:0000256" key="5">
    <source>
        <dbReference type="ARBA" id="ARBA00023136"/>
    </source>
</evidence>
<feature type="domain" description="Mechanosensitive ion channel MscS" evidence="7">
    <location>
        <begin position="151"/>
        <end position="223"/>
    </location>
</feature>
<dbReference type="SUPFAM" id="SSF50182">
    <property type="entry name" value="Sm-like ribonucleoproteins"/>
    <property type="match status" value="1"/>
</dbReference>
<reference evidence="8 9" key="1">
    <citation type="journal article" date="2014" name="PLoS Genet.">
        <title>Phylogenetically driven sequencing of extremely halophilic archaea reveals strategies for static and dynamic osmo-response.</title>
        <authorList>
            <person name="Becker E.A."/>
            <person name="Seitzer P.M."/>
            <person name="Tritt A."/>
            <person name="Larsen D."/>
            <person name="Krusor M."/>
            <person name="Yao A.I."/>
            <person name="Wu D."/>
            <person name="Madern D."/>
            <person name="Eisen J.A."/>
            <person name="Darling A.E."/>
            <person name="Facciotti M.T."/>
        </authorList>
    </citation>
    <scope>NUCLEOTIDE SEQUENCE [LARGE SCALE GENOMIC DNA]</scope>
    <source>
        <strain evidence="8 9">2-9-1</strain>
    </source>
</reference>
<keyword evidence="2" id="KW-1003">Cell membrane</keyword>
<dbReference type="Pfam" id="PF00924">
    <property type="entry name" value="MS_channel_2nd"/>
    <property type="match status" value="1"/>
</dbReference>
<keyword evidence="4 6" id="KW-1133">Transmembrane helix</keyword>
<dbReference type="InterPro" id="IPR023408">
    <property type="entry name" value="MscS_beta-dom_sf"/>
</dbReference>
<dbReference type="Proteomes" id="UP000011626">
    <property type="component" value="Unassembled WGS sequence"/>
</dbReference>
<comment type="caution">
    <text evidence="8">The sequence shown here is derived from an EMBL/GenBank/DDBJ whole genome shotgun (WGS) entry which is preliminary data.</text>
</comment>
<sequence length="341" mass="38212">MGRGDRVVARSTPWNFVAGPRADWQMRRVGYVSLGVAAVAAVASRFVAAATFGFGSVWGVSVERAAVTALLVAAVVLATYGAYRVVGGWLTERAASKRRRHDLRNVLRLAFGLVGTVGLAGVVTEQWLGVLFSLGVVGFGITFALQQPLFSLIGWVYIMVNRPYQVGDRVAIDDSKGDVVEVNFLVTTLWEINGELVSSNQPSGRTITVPNSVVLSSHVKNFTQEDFPYVWNEIDVEVAYETDLAFARETMIRVANDVVGEEMERNVERYRRRLAETPVELEVQSRPTVNVEQETSWVKLKVRYIVHPRRGQRTKNELYEKILAEFNEYPDRVKFPVSRNR</sequence>
<dbReference type="STRING" id="797114.C475_19948"/>
<dbReference type="SUPFAM" id="SSF82689">
    <property type="entry name" value="Mechanosensitive channel protein MscS (YggB), C-terminal domain"/>
    <property type="match status" value="1"/>
</dbReference>
<dbReference type="InterPro" id="IPR010920">
    <property type="entry name" value="LSM_dom_sf"/>
</dbReference>
<dbReference type="EMBL" id="AOIU01000045">
    <property type="protein sequence ID" value="ELZ20571.1"/>
    <property type="molecule type" value="Genomic_DNA"/>
</dbReference>
<dbReference type="InterPro" id="IPR006685">
    <property type="entry name" value="MscS_channel_2nd"/>
</dbReference>
<organism evidence="8 9">
    <name type="scientific">Halosimplex carlsbadense 2-9-1</name>
    <dbReference type="NCBI Taxonomy" id="797114"/>
    <lineage>
        <taxon>Archaea</taxon>
        <taxon>Methanobacteriati</taxon>
        <taxon>Methanobacteriota</taxon>
        <taxon>Stenosarchaea group</taxon>
        <taxon>Halobacteria</taxon>
        <taxon>Halobacteriales</taxon>
        <taxon>Haloarculaceae</taxon>
        <taxon>Halosimplex</taxon>
    </lineage>
</organism>
<proteinExistence type="predicted"/>
<keyword evidence="5 6" id="KW-0472">Membrane</keyword>
<evidence type="ECO:0000256" key="2">
    <source>
        <dbReference type="ARBA" id="ARBA00022475"/>
    </source>
</evidence>
<feature type="transmembrane region" description="Helical" evidence="6">
    <location>
        <begin position="31"/>
        <end position="54"/>
    </location>
</feature>
<dbReference type="PANTHER" id="PTHR30221">
    <property type="entry name" value="SMALL-CONDUCTANCE MECHANOSENSITIVE CHANNEL"/>
    <property type="match status" value="1"/>
</dbReference>
<evidence type="ECO:0000313" key="9">
    <source>
        <dbReference type="Proteomes" id="UP000011626"/>
    </source>
</evidence>
<evidence type="ECO:0000256" key="4">
    <source>
        <dbReference type="ARBA" id="ARBA00022989"/>
    </source>
</evidence>
<evidence type="ECO:0000313" key="8">
    <source>
        <dbReference type="EMBL" id="ELZ20571.1"/>
    </source>
</evidence>
<dbReference type="AlphaFoldDB" id="M0CBC1"/>
<accession>M0CBC1</accession>
<dbReference type="Gene3D" id="2.30.30.60">
    <property type="match status" value="1"/>
</dbReference>
<dbReference type="InterPro" id="IPR045275">
    <property type="entry name" value="MscS_archaea/bacteria_type"/>
</dbReference>
<evidence type="ECO:0000256" key="1">
    <source>
        <dbReference type="ARBA" id="ARBA00004651"/>
    </source>
</evidence>
<keyword evidence="9" id="KW-1185">Reference proteome</keyword>
<protein>
    <submittedName>
        <fullName evidence="8">Mechanosensitive ion channel MscS</fullName>
    </submittedName>
</protein>
<dbReference type="PANTHER" id="PTHR30221:SF1">
    <property type="entry name" value="SMALL-CONDUCTANCE MECHANOSENSITIVE CHANNEL"/>
    <property type="match status" value="1"/>
</dbReference>
<dbReference type="GO" id="GO:0008381">
    <property type="term" value="F:mechanosensitive monoatomic ion channel activity"/>
    <property type="evidence" value="ECO:0007669"/>
    <property type="project" value="InterPro"/>
</dbReference>
<evidence type="ECO:0000259" key="7">
    <source>
        <dbReference type="Pfam" id="PF00924"/>
    </source>
</evidence>
<feature type="transmembrane region" description="Helical" evidence="6">
    <location>
        <begin position="66"/>
        <end position="86"/>
    </location>
</feature>